<dbReference type="EMBL" id="NCEQ01000001">
    <property type="protein sequence ID" value="OYX58920.1"/>
    <property type="molecule type" value="Genomic_DNA"/>
</dbReference>
<gene>
    <name evidence="1" type="ORF">B7Y86_00350</name>
</gene>
<organism evidence="1 2">
    <name type="scientific">Brevundimonas subvibrioides</name>
    <dbReference type="NCBI Taxonomy" id="74313"/>
    <lineage>
        <taxon>Bacteria</taxon>
        <taxon>Pseudomonadati</taxon>
        <taxon>Pseudomonadota</taxon>
        <taxon>Alphaproteobacteria</taxon>
        <taxon>Caulobacterales</taxon>
        <taxon>Caulobacteraceae</taxon>
        <taxon>Brevundimonas</taxon>
    </lineage>
</organism>
<evidence type="ECO:0000313" key="1">
    <source>
        <dbReference type="EMBL" id="OYX58920.1"/>
    </source>
</evidence>
<dbReference type="AlphaFoldDB" id="A0A258HPJ8"/>
<accession>A0A258HPJ8</accession>
<dbReference type="Proteomes" id="UP000216147">
    <property type="component" value="Unassembled WGS sequence"/>
</dbReference>
<name>A0A258HPJ8_9CAUL</name>
<evidence type="ECO:0000313" key="2">
    <source>
        <dbReference type="Proteomes" id="UP000216147"/>
    </source>
</evidence>
<sequence>MLLISLLSAMVFQDAPVAHPETPQQFRNRSSTYVQGTLNVASGERATLRQNADGTYDLIRVDRIQMRDVLPPTDRSTAAVNDADAGTLRFALQSRQDVGSILKVENGQSQGLAYSGFIVRYVGGQARGPDPTSVCTVPPGMATYEHWPEPIIQVVIGGLQRSDDTVPTCPPHLENPPDAAADALTTEGEHLGRLSTLFALCEPYYSVDIAVGHRLADDFERRSQEAGWTDERQVGAYDRGREVERAEVGIVMNAAGLTPQEARRLLRDMYPRLKSRCQYLSQQVPGAVSGLETGDRRLDAAARRYR</sequence>
<protein>
    <submittedName>
        <fullName evidence="1">Uncharacterized protein</fullName>
    </submittedName>
</protein>
<comment type="caution">
    <text evidence="1">The sequence shown here is derived from an EMBL/GenBank/DDBJ whole genome shotgun (WGS) entry which is preliminary data.</text>
</comment>
<proteinExistence type="predicted"/>
<reference evidence="1 2" key="1">
    <citation type="submission" date="2017-03" db="EMBL/GenBank/DDBJ databases">
        <title>Lifting the veil on microbial sulfur biogeochemistry in mining wastewaters.</title>
        <authorList>
            <person name="Kantor R.S."/>
            <person name="Colenbrander Nelson T."/>
            <person name="Marshall S."/>
            <person name="Bennett D."/>
            <person name="Apte S."/>
            <person name="Camacho D."/>
            <person name="Thomas B.C."/>
            <person name="Warren L.A."/>
            <person name="Banfield J.F."/>
        </authorList>
    </citation>
    <scope>NUCLEOTIDE SEQUENCE [LARGE SCALE GENOMIC DNA]</scope>
    <source>
        <strain evidence="1">32-68-21</strain>
    </source>
</reference>